<accession>A0A481ZCH3</accession>
<dbReference type="EMBL" id="MK500576">
    <property type="protein sequence ID" value="QBK92361.1"/>
    <property type="molecule type" value="Genomic_DNA"/>
</dbReference>
<dbReference type="GO" id="GO:0046982">
    <property type="term" value="F:protein heterodimerization activity"/>
    <property type="evidence" value="ECO:0007669"/>
    <property type="project" value="InterPro"/>
</dbReference>
<dbReference type="Gene3D" id="1.10.20.10">
    <property type="entry name" value="Histone, subunit A"/>
    <property type="match status" value="1"/>
</dbReference>
<organism evidence="1">
    <name type="scientific">Pithovirus LCPAC304</name>
    <dbReference type="NCBI Taxonomy" id="2506594"/>
    <lineage>
        <taxon>Viruses</taxon>
        <taxon>Pithoviruses</taxon>
    </lineage>
</organism>
<sequence length="167" mass="19149">MPIVIRSKIFLVKHILEILCDQGRNPAELDRMIRGISDNDSIDVLRSMIHCDLIRTNDHDIVITVLGKQYITFLQKRDKSCKNRLKRITIVSRREPPGMPTYPVASKKRRLSRLGGFKRMGGLIFEENKGIVTIFLEDSDSLEKIATPMDVVKELTKRRTFFGFGGC</sequence>
<reference evidence="1" key="1">
    <citation type="journal article" date="2019" name="MBio">
        <title>Virus Genomes from Deep Sea Sediments Expand the Ocean Megavirome and Support Independent Origins of Viral Gigantism.</title>
        <authorList>
            <person name="Backstrom D."/>
            <person name="Yutin N."/>
            <person name="Jorgensen S.L."/>
            <person name="Dharamshi J."/>
            <person name="Homa F."/>
            <person name="Zaremba-Niedwiedzka K."/>
            <person name="Spang A."/>
            <person name="Wolf Y.I."/>
            <person name="Koonin E.V."/>
            <person name="Ettema T.J."/>
        </authorList>
    </citation>
    <scope>NUCLEOTIDE SEQUENCE</scope>
</reference>
<gene>
    <name evidence="1" type="ORF">LCPAC304_07080</name>
</gene>
<dbReference type="InterPro" id="IPR009072">
    <property type="entry name" value="Histone-fold"/>
</dbReference>
<protein>
    <submittedName>
        <fullName evidence="1">Uncharacterized protein</fullName>
    </submittedName>
</protein>
<name>A0A481ZCH3_9VIRU</name>
<proteinExistence type="predicted"/>
<evidence type="ECO:0000313" key="1">
    <source>
        <dbReference type="EMBL" id="QBK92361.1"/>
    </source>
</evidence>